<dbReference type="Pfam" id="PF04055">
    <property type="entry name" value="Radical_SAM"/>
    <property type="match status" value="1"/>
</dbReference>
<keyword evidence="5" id="KW-0411">Iron-sulfur</keyword>
<evidence type="ECO:0000313" key="7">
    <source>
        <dbReference type="EMBL" id="MBU9736603.1"/>
    </source>
</evidence>
<dbReference type="GO" id="GO:0051539">
    <property type="term" value="F:4 iron, 4 sulfur cluster binding"/>
    <property type="evidence" value="ECO:0007669"/>
    <property type="project" value="UniProtKB-KW"/>
</dbReference>
<comment type="cofactor">
    <cofactor evidence="1">
        <name>[4Fe-4S] cluster</name>
        <dbReference type="ChEBI" id="CHEBI:49883"/>
    </cofactor>
</comment>
<dbReference type="PANTHER" id="PTHR43409:SF16">
    <property type="entry name" value="SLR0320 PROTEIN"/>
    <property type="match status" value="1"/>
</dbReference>
<reference evidence="7" key="1">
    <citation type="submission" date="2021-06" db="EMBL/GenBank/DDBJ databases">
        <title>Description of novel taxa of the family Lachnospiraceae.</title>
        <authorList>
            <person name="Chaplin A.V."/>
            <person name="Sokolova S.R."/>
            <person name="Pikina A.P."/>
            <person name="Korzhanova M."/>
            <person name="Belova V."/>
            <person name="Korostin D."/>
            <person name="Efimov B.A."/>
        </authorList>
    </citation>
    <scope>NUCLEOTIDE SEQUENCE</scope>
    <source>
        <strain evidence="7">ASD5720</strain>
    </source>
</reference>
<proteinExistence type="predicted"/>
<comment type="caution">
    <text evidence="7">The sequence shown here is derived from an EMBL/GenBank/DDBJ whole genome shotgun (WGS) entry which is preliminary data.</text>
</comment>
<dbReference type="SFLD" id="SFLDS00029">
    <property type="entry name" value="Radical_SAM"/>
    <property type="match status" value="1"/>
</dbReference>
<dbReference type="AlphaFoldDB" id="A0A949K615"/>
<dbReference type="GO" id="GO:0046872">
    <property type="term" value="F:metal ion binding"/>
    <property type="evidence" value="ECO:0007669"/>
    <property type="project" value="UniProtKB-KW"/>
</dbReference>
<dbReference type="InterPro" id="IPR006638">
    <property type="entry name" value="Elp3/MiaA/NifB-like_rSAM"/>
</dbReference>
<dbReference type="SFLD" id="SFLDG01123">
    <property type="entry name" value="methyltransferase_(Class_B)"/>
    <property type="match status" value="1"/>
</dbReference>
<dbReference type="Gene3D" id="3.40.50.280">
    <property type="entry name" value="Cobalamin-binding domain"/>
    <property type="match status" value="1"/>
</dbReference>
<sequence>MEKVLLMYPPGPLFQRGEDRCQQNIDDGSAQAMRACNDLGYAAAVLLRKNYDVKLRDYQTEFCSEAEMFRELEEYQPDMVMISVTNTTIYEDIKISNRIKEKTNAVMVLKGAIFYDPEQAMLDLLDLSKVDYLIGGEVDFAIDLIADYEFHNKGNIEDVDNILYKDADGNLKRTPFHVWGQDLDGQPFPARQLMNNALYTRPDTDEPMATIQTSRGCPSNCIFCLSPEISGKKVRFRSPQNVLDEMTECYEKFGIRNFFFKADTFTINAQWVKELCTLIINSPLHNKISFTANSRVRPLAKETLVLMKEAGCFTIAFGFESGSDDTLTRVHKGATVAENIQACKWSKEAGLTVWGFFVIGFPWETKEHIMETKKLIFQMKPDFIEITLALPFYGTPLYNMCKEDNLLAQSVLGSDFFHSSMKGTKYLSMEELLKLRRNILLQYYLRPTYIFKKMGECITHPKIFLNYCKYGIKLVVNLFK</sequence>
<dbReference type="SFLD" id="SFLDG01082">
    <property type="entry name" value="B12-binding_domain_containing"/>
    <property type="match status" value="1"/>
</dbReference>
<evidence type="ECO:0000313" key="8">
    <source>
        <dbReference type="Proteomes" id="UP000712157"/>
    </source>
</evidence>
<dbReference type="InterPro" id="IPR023404">
    <property type="entry name" value="rSAM_horseshoe"/>
</dbReference>
<gene>
    <name evidence="7" type="ORF">KTH89_08635</name>
</gene>
<dbReference type="PANTHER" id="PTHR43409">
    <property type="entry name" value="ANAEROBIC MAGNESIUM-PROTOPORPHYRIN IX MONOMETHYL ESTER CYCLASE-RELATED"/>
    <property type="match status" value="1"/>
</dbReference>
<dbReference type="CDD" id="cd01335">
    <property type="entry name" value="Radical_SAM"/>
    <property type="match status" value="1"/>
</dbReference>
<organism evidence="7 8">
    <name type="scientific">Diplocloster agilis</name>
    <dbReference type="NCBI Taxonomy" id="2850323"/>
    <lineage>
        <taxon>Bacteria</taxon>
        <taxon>Bacillati</taxon>
        <taxon>Bacillota</taxon>
        <taxon>Clostridia</taxon>
        <taxon>Lachnospirales</taxon>
        <taxon>Lachnospiraceae</taxon>
        <taxon>Diplocloster</taxon>
    </lineage>
</organism>
<keyword evidence="4" id="KW-0408">Iron</keyword>
<dbReference type="InterPro" id="IPR034466">
    <property type="entry name" value="Methyltransferase_Class_B"/>
</dbReference>
<dbReference type="Proteomes" id="UP000712157">
    <property type="component" value="Unassembled WGS sequence"/>
</dbReference>
<dbReference type="InterPro" id="IPR058240">
    <property type="entry name" value="rSAM_sf"/>
</dbReference>
<keyword evidence="8" id="KW-1185">Reference proteome</keyword>
<dbReference type="SMART" id="SM00729">
    <property type="entry name" value="Elp3"/>
    <property type="match status" value="1"/>
</dbReference>
<evidence type="ECO:0000256" key="3">
    <source>
        <dbReference type="ARBA" id="ARBA00022723"/>
    </source>
</evidence>
<feature type="domain" description="Radical SAM core" evidence="6">
    <location>
        <begin position="203"/>
        <end position="430"/>
    </location>
</feature>
<evidence type="ECO:0000256" key="4">
    <source>
        <dbReference type="ARBA" id="ARBA00023004"/>
    </source>
</evidence>
<keyword evidence="3" id="KW-0479">Metal-binding</keyword>
<dbReference type="GO" id="GO:0005829">
    <property type="term" value="C:cytosol"/>
    <property type="evidence" value="ECO:0007669"/>
    <property type="project" value="TreeGrafter"/>
</dbReference>
<dbReference type="Gene3D" id="3.80.30.20">
    <property type="entry name" value="tm_1862 like domain"/>
    <property type="match status" value="1"/>
</dbReference>
<dbReference type="RefSeq" id="WP_158346227.1">
    <property type="nucleotide sequence ID" value="NZ_JAHQCW010000011.1"/>
</dbReference>
<dbReference type="SUPFAM" id="SSF102114">
    <property type="entry name" value="Radical SAM enzymes"/>
    <property type="match status" value="1"/>
</dbReference>
<dbReference type="EMBL" id="JAHQCW010000011">
    <property type="protein sequence ID" value="MBU9736603.1"/>
    <property type="molecule type" value="Genomic_DNA"/>
</dbReference>
<protein>
    <submittedName>
        <fullName evidence="7">B12-binding domain-containing radical SAM protein</fullName>
    </submittedName>
</protein>
<dbReference type="InterPro" id="IPR051198">
    <property type="entry name" value="BchE-like"/>
</dbReference>
<name>A0A949K615_9FIRM</name>
<evidence type="ECO:0000256" key="1">
    <source>
        <dbReference type="ARBA" id="ARBA00001966"/>
    </source>
</evidence>
<evidence type="ECO:0000256" key="2">
    <source>
        <dbReference type="ARBA" id="ARBA00022691"/>
    </source>
</evidence>
<dbReference type="GO" id="GO:0003824">
    <property type="term" value="F:catalytic activity"/>
    <property type="evidence" value="ECO:0007669"/>
    <property type="project" value="InterPro"/>
</dbReference>
<evidence type="ECO:0000259" key="6">
    <source>
        <dbReference type="PROSITE" id="PS51918"/>
    </source>
</evidence>
<keyword evidence="2" id="KW-0949">S-adenosyl-L-methionine</keyword>
<evidence type="ECO:0000256" key="5">
    <source>
        <dbReference type="ARBA" id="ARBA00023014"/>
    </source>
</evidence>
<accession>A0A949K615</accession>
<dbReference type="PROSITE" id="PS51918">
    <property type="entry name" value="RADICAL_SAM"/>
    <property type="match status" value="1"/>
</dbReference>
<dbReference type="InterPro" id="IPR007197">
    <property type="entry name" value="rSAM"/>
</dbReference>